<keyword evidence="3" id="KW-1185">Reference proteome</keyword>
<proteinExistence type="predicted"/>
<comment type="caution">
    <text evidence="2">The sequence shown here is derived from an EMBL/GenBank/DDBJ whole genome shotgun (WGS) entry which is preliminary data.</text>
</comment>
<protein>
    <recommendedName>
        <fullName evidence="1">Mmc1 C-terminal domain-containing protein</fullName>
    </recommendedName>
</protein>
<dbReference type="Pfam" id="PF23867">
    <property type="entry name" value="Mmc1_N"/>
    <property type="match status" value="1"/>
</dbReference>
<sequence length="606" mass="65963">MAIRLAGRLPYGCRKRLTLQPFLPSESQPGLARRALLLTTRRTATTHAGPMHADPRQELIRHLHEIGTHALGYASPTRLQLAINSLEQAAGDETIRVAILGASNGESASSAKMLIRALFADPLADTQEWESELENHDPARPLVVRISKFPDGQKSSLISQAGSLKELHIASPTWSKHNIELLFVEDRRLARSHSSELSEDGLLDVPISIGGQTLVTPVHKVLAVADGITGASKLGAVSSLHESPVTLAAVNIPGYSASRGEKLPFDVLNVGAGLEGINLFRSSSSNGMEFERLWTQSNIAKVREWILEGAISSPSETKAIIRSLVASTLDKTDAAVLEAENGTKSTIGLETNPETATLFKALAEWSQSAHAELQEELDKAFSGRRWKQMKWWKLFWRVDDVGLLTSDILHSRFLPRADKDMIFLAGRISESLPGHAAAYSQPMSVVLADPKATDMASRLSGSTQNAHLAPRWPTHISFARRYLQEETVPALQALSQKLVLQTFSSAGLSASLGALIYASQFSVYEAGSIVALGTVLGLGRMQRKWGNARKFWEDDVREEGRKAVRAAERSMANVLDGKAEESASSDKYTLLRDVVSRAKAALANLK</sequence>
<dbReference type="GeneID" id="98114698"/>
<evidence type="ECO:0000259" key="1">
    <source>
        <dbReference type="Pfam" id="PF23868"/>
    </source>
</evidence>
<reference evidence="2 3" key="1">
    <citation type="submission" date="2020-05" db="EMBL/GenBank/DDBJ databases">
        <title>Ceratocystis lukuohia genome.</title>
        <authorList>
            <person name="Harrington T.C."/>
            <person name="Kim K."/>
            <person name="Mayers C.G."/>
        </authorList>
    </citation>
    <scope>NUCLEOTIDE SEQUENCE [LARGE SCALE GENOMIC DNA]</scope>
    <source>
        <strain evidence="2 3">C4212</strain>
    </source>
</reference>
<dbReference type="RefSeq" id="XP_070862274.1">
    <property type="nucleotide sequence ID" value="XM_070999721.1"/>
</dbReference>
<dbReference type="EMBL" id="JABSNW010000001">
    <property type="protein sequence ID" value="KAL2891094.1"/>
    <property type="molecule type" value="Genomic_DNA"/>
</dbReference>
<dbReference type="Proteomes" id="UP001610728">
    <property type="component" value="Unassembled WGS sequence"/>
</dbReference>
<evidence type="ECO:0000313" key="2">
    <source>
        <dbReference type="EMBL" id="KAL2891094.1"/>
    </source>
</evidence>
<name>A0ABR4MSB4_9PEZI</name>
<accession>A0ABR4MSB4</accession>
<feature type="domain" description="Mmc1 C-terminal" evidence="1">
    <location>
        <begin position="360"/>
        <end position="561"/>
    </location>
</feature>
<organism evidence="2 3">
    <name type="scientific">Ceratocystis lukuohia</name>
    <dbReference type="NCBI Taxonomy" id="2019550"/>
    <lineage>
        <taxon>Eukaryota</taxon>
        <taxon>Fungi</taxon>
        <taxon>Dikarya</taxon>
        <taxon>Ascomycota</taxon>
        <taxon>Pezizomycotina</taxon>
        <taxon>Sordariomycetes</taxon>
        <taxon>Hypocreomycetidae</taxon>
        <taxon>Microascales</taxon>
        <taxon>Ceratocystidaceae</taxon>
        <taxon>Ceratocystis</taxon>
    </lineage>
</organism>
<dbReference type="PANTHER" id="PTHR38644:SF1">
    <property type="entry name" value="EXPRESSED PROTEIN"/>
    <property type="match status" value="1"/>
</dbReference>
<dbReference type="Pfam" id="PF23868">
    <property type="entry name" value="Mmc1_C"/>
    <property type="match status" value="1"/>
</dbReference>
<dbReference type="PANTHER" id="PTHR38644">
    <property type="entry name" value="EXPRESSED PROTEIN"/>
    <property type="match status" value="1"/>
</dbReference>
<gene>
    <name evidence="2" type="ORF">HOO65_010452</name>
</gene>
<evidence type="ECO:0000313" key="3">
    <source>
        <dbReference type="Proteomes" id="UP001610728"/>
    </source>
</evidence>
<dbReference type="InterPro" id="IPR056196">
    <property type="entry name" value="Mmc1_C"/>
</dbReference>